<dbReference type="HAMAP" id="MF_00377">
    <property type="entry name" value="DnaA_bact"/>
    <property type="match status" value="1"/>
</dbReference>
<dbReference type="SMART" id="SM00760">
    <property type="entry name" value="Bac_DnaA_C"/>
    <property type="match status" value="1"/>
</dbReference>
<dbReference type="InterPro" id="IPR001957">
    <property type="entry name" value="Chromosome_initiator_DnaA"/>
</dbReference>
<comment type="caution">
    <text evidence="8">Lacks conserved residue(s) required for the propagation of feature annotation.</text>
</comment>
<protein>
    <recommendedName>
        <fullName evidence="8 9">Chromosomal replication initiator protein DnaA</fullName>
    </recommendedName>
</protein>
<dbReference type="SUPFAM" id="SSF48295">
    <property type="entry name" value="TrpR-like"/>
    <property type="match status" value="1"/>
</dbReference>
<comment type="subcellular location">
    <subcellularLocation>
        <location evidence="8">Cytoplasm</location>
    </subcellularLocation>
</comment>
<dbReference type="GO" id="GO:0008289">
    <property type="term" value="F:lipid binding"/>
    <property type="evidence" value="ECO:0007669"/>
    <property type="project" value="UniProtKB-KW"/>
</dbReference>
<dbReference type="FunFam" id="3.40.50.300:FF:000150">
    <property type="entry name" value="Chromosomal replication initiator protein DnaA"/>
    <property type="match status" value="1"/>
</dbReference>
<dbReference type="NCBIfam" id="TIGR00362">
    <property type="entry name" value="DnaA"/>
    <property type="match status" value="1"/>
</dbReference>
<feature type="binding site" evidence="8">
    <location>
        <position position="157"/>
    </location>
    <ligand>
        <name>ATP</name>
        <dbReference type="ChEBI" id="CHEBI:30616"/>
    </ligand>
</feature>
<evidence type="ECO:0000256" key="8">
    <source>
        <dbReference type="HAMAP-Rule" id="MF_00377"/>
    </source>
</evidence>
<dbReference type="InterPro" id="IPR010921">
    <property type="entry name" value="Trp_repressor/repl_initiator"/>
</dbReference>
<dbReference type="CDD" id="cd00009">
    <property type="entry name" value="AAA"/>
    <property type="match status" value="1"/>
</dbReference>
<dbReference type="PANTHER" id="PTHR30050">
    <property type="entry name" value="CHROMOSOMAL REPLICATION INITIATOR PROTEIN DNAA"/>
    <property type="match status" value="1"/>
</dbReference>
<dbReference type="CDD" id="cd06571">
    <property type="entry name" value="Bac_DnaA_C"/>
    <property type="match status" value="1"/>
</dbReference>
<evidence type="ECO:0000256" key="11">
    <source>
        <dbReference type="RuleBase" id="RU004227"/>
    </source>
</evidence>
<evidence type="ECO:0000313" key="15">
    <source>
        <dbReference type="Proteomes" id="UP000620366"/>
    </source>
</evidence>
<gene>
    <name evidence="8 14" type="primary">dnaA</name>
    <name evidence="14" type="ORF">H8695_07200</name>
</gene>
<dbReference type="Pfam" id="PF08299">
    <property type="entry name" value="Bac_DnaA_C"/>
    <property type="match status" value="1"/>
</dbReference>
<reference evidence="14" key="1">
    <citation type="submission" date="2020-08" db="EMBL/GenBank/DDBJ databases">
        <title>Genome public.</title>
        <authorList>
            <person name="Liu C."/>
            <person name="Sun Q."/>
        </authorList>
    </citation>
    <scope>NUCLEOTIDE SEQUENCE</scope>
    <source>
        <strain evidence="14">BX7</strain>
    </source>
</reference>
<dbReference type="InterPro" id="IPR003593">
    <property type="entry name" value="AAA+_ATPase"/>
</dbReference>
<dbReference type="Gene3D" id="1.10.8.60">
    <property type="match status" value="1"/>
</dbReference>
<feature type="domain" description="Chromosomal replication initiator DnaA C-terminal" evidence="13">
    <location>
        <begin position="353"/>
        <end position="422"/>
    </location>
</feature>
<dbReference type="Gene3D" id="3.40.50.300">
    <property type="entry name" value="P-loop containing nucleotide triphosphate hydrolases"/>
    <property type="match status" value="1"/>
</dbReference>
<dbReference type="Pfam" id="PF00308">
    <property type="entry name" value="Bac_DnaA"/>
    <property type="match status" value="1"/>
</dbReference>
<evidence type="ECO:0000256" key="2">
    <source>
        <dbReference type="ARBA" id="ARBA00022490"/>
    </source>
</evidence>
<dbReference type="AlphaFoldDB" id="A0A926DCJ1"/>
<dbReference type="SMART" id="SM00382">
    <property type="entry name" value="AAA"/>
    <property type="match status" value="1"/>
</dbReference>
<keyword evidence="6 8" id="KW-0446">Lipid-binding</keyword>
<dbReference type="InterPro" id="IPR038454">
    <property type="entry name" value="DnaA_N_sf"/>
</dbReference>
<feature type="region of interest" description="Domain IV, binds dsDNA" evidence="8">
    <location>
        <begin position="326"/>
        <end position="445"/>
    </location>
</feature>
<dbReference type="PROSITE" id="PS01008">
    <property type="entry name" value="DNAA"/>
    <property type="match status" value="1"/>
</dbReference>
<dbReference type="InterPro" id="IPR013317">
    <property type="entry name" value="DnaA_dom"/>
</dbReference>
<feature type="binding site" evidence="8">
    <location>
        <position position="153"/>
    </location>
    <ligand>
        <name>ATP</name>
        <dbReference type="ChEBI" id="CHEBI:30616"/>
    </ligand>
</feature>
<dbReference type="GO" id="GO:0005524">
    <property type="term" value="F:ATP binding"/>
    <property type="evidence" value="ECO:0007669"/>
    <property type="project" value="UniProtKB-UniRule"/>
</dbReference>
<keyword evidence="15" id="KW-1185">Reference proteome</keyword>
<dbReference type="RefSeq" id="WP_249300314.1">
    <property type="nucleotide sequence ID" value="NZ_JACRSP010000003.1"/>
</dbReference>
<dbReference type="InterPro" id="IPR027417">
    <property type="entry name" value="P-loop_NTPase"/>
</dbReference>
<evidence type="ECO:0000256" key="7">
    <source>
        <dbReference type="ARBA" id="ARBA00023125"/>
    </source>
</evidence>
<dbReference type="GO" id="GO:0006270">
    <property type="term" value="P:DNA replication initiation"/>
    <property type="evidence" value="ECO:0007669"/>
    <property type="project" value="UniProtKB-UniRule"/>
</dbReference>
<dbReference type="EMBL" id="JACRSP010000003">
    <property type="protein sequence ID" value="MBC8536470.1"/>
    <property type="molecule type" value="Genomic_DNA"/>
</dbReference>
<feature type="domain" description="AAA+ ATPase" evidence="12">
    <location>
        <begin position="142"/>
        <end position="270"/>
    </location>
</feature>
<sequence length="445" mass="50075">MNSFQEVWQRAYQQMSENLSAVAVKTWISCMQPLELNMQRALFLVPSNFQKEIIVSRYLDTIKNYLADTLGFPVEIEIETEEDRLEAEEAFSAPEAAQPAAPAANLTAQIDREYTFDNFIVGNANKFAHAASVAVANAPAAAYNPLFIYGGSGLGKTHLLYAIANEIKKKYPAFKVVYLRGEVFTNELIESIRNSTVVEFRNKYRFADVLLMDDIQFIGGKESTQEEFFHTFNTLHAEKKQIVLTSDRPPKEIQTLDDRLRTRFEWGLIADIQPPDLETRSAIIIRKAKTLGLDLPADVTDYIAGKLKNNIRQLEGAVKKISAYVALGERITVDLAATAIRDILSDQVPVSVLVERIVEDVARYYNLEPDDLRSKKRTAEVALARQVAMYIIREGTDLSLTDIGDVFGGRNHATVLYAIREVEGHLERDVRMKNMITDVMASLNA</sequence>
<evidence type="ECO:0000256" key="5">
    <source>
        <dbReference type="ARBA" id="ARBA00022840"/>
    </source>
</evidence>
<dbReference type="GO" id="GO:0005737">
    <property type="term" value="C:cytoplasm"/>
    <property type="evidence" value="ECO:0007669"/>
    <property type="project" value="UniProtKB-SubCell"/>
</dbReference>
<feature type="region of interest" description="Domain I, interacts with DnaA modulators" evidence="8">
    <location>
        <begin position="1"/>
        <end position="88"/>
    </location>
</feature>
<dbReference type="InterPro" id="IPR020591">
    <property type="entry name" value="Chromosome_initiator_DnaA-like"/>
</dbReference>
<evidence type="ECO:0000256" key="1">
    <source>
        <dbReference type="ARBA" id="ARBA00006583"/>
    </source>
</evidence>
<dbReference type="Pfam" id="PF11638">
    <property type="entry name" value="DnaA_N"/>
    <property type="match status" value="1"/>
</dbReference>
<keyword evidence="4 8" id="KW-0547">Nucleotide-binding</keyword>
<dbReference type="PRINTS" id="PR00051">
    <property type="entry name" value="DNAA"/>
</dbReference>
<comment type="domain">
    <text evidence="8">Domain I is involved in oligomerization and binding regulators, domain II is flexibile and of varying length in different bacteria, domain III forms the AAA+ region, while domain IV binds dsDNA.</text>
</comment>
<dbReference type="GO" id="GO:0005886">
    <property type="term" value="C:plasma membrane"/>
    <property type="evidence" value="ECO:0007669"/>
    <property type="project" value="TreeGrafter"/>
</dbReference>
<comment type="subunit">
    <text evidence="8">Oligomerizes as a right-handed, spiral filament on DNA at oriC.</text>
</comment>
<keyword evidence="2 8" id="KW-0963">Cytoplasm</keyword>
<organism evidence="14 15">
    <name type="scientific">Feifania hominis</name>
    <dbReference type="NCBI Taxonomy" id="2763660"/>
    <lineage>
        <taxon>Bacteria</taxon>
        <taxon>Bacillati</taxon>
        <taxon>Bacillota</taxon>
        <taxon>Clostridia</taxon>
        <taxon>Eubacteriales</taxon>
        <taxon>Feifaniaceae</taxon>
        <taxon>Feifania</taxon>
    </lineage>
</organism>
<dbReference type="InterPro" id="IPR013159">
    <property type="entry name" value="DnaA_C"/>
</dbReference>
<dbReference type="PANTHER" id="PTHR30050:SF2">
    <property type="entry name" value="CHROMOSOMAL REPLICATION INITIATOR PROTEIN DNAA"/>
    <property type="match status" value="1"/>
</dbReference>
<feature type="region of interest" description="Domain III, AAA+ region" evidence="8">
    <location>
        <begin position="109"/>
        <end position="325"/>
    </location>
</feature>
<comment type="function">
    <text evidence="8 10">Plays an essential role in the initiation and regulation of chromosomal replication. ATP-DnaA binds to the origin of replication (oriC) to initiate formation of the DNA replication initiation complex once per cell cycle. Binds the DnaA box (a 9 base pair repeat at the origin) and separates the double-stranded (ds)DNA. Forms a right-handed helical filament on oriC DNA; dsDNA binds to the exterior of the filament while single-stranded (ss)DNA is stabiized in the filament's interior. The ATP-DnaA-oriC complex binds and stabilizes one strand of the AT-rich DNA unwinding element (DUE), permitting loading of DNA polymerase. After initiation quickly degrades to an ADP-DnaA complex that is not apt for DNA replication. Binds acidic phospholipids.</text>
</comment>
<dbReference type="InterPro" id="IPR024633">
    <property type="entry name" value="DnaA_N_dom"/>
</dbReference>
<evidence type="ECO:0000259" key="13">
    <source>
        <dbReference type="SMART" id="SM00760"/>
    </source>
</evidence>
<dbReference type="Gene3D" id="3.30.300.180">
    <property type="match status" value="1"/>
</dbReference>
<keyword evidence="7 8" id="KW-0238">DNA-binding</keyword>
<dbReference type="Proteomes" id="UP000620366">
    <property type="component" value="Unassembled WGS sequence"/>
</dbReference>
<feature type="binding site" evidence="8">
    <location>
        <position position="156"/>
    </location>
    <ligand>
        <name>ATP</name>
        <dbReference type="ChEBI" id="CHEBI:30616"/>
    </ligand>
</feature>
<dbReference type="SUPFAM" id="SSF52540">
    <property type="entry name" value="P-loop containing nucleoside triphosphate hydrolases"/>
    <property type="match status" value="1"/>
</dbReference>
<dbReference type="GO" id="GO:0003688">
    <property type="term" value="F:DNA replication origin binding"/>
    <property type="evidence" value="ECO:0007669"/>
    <property type="project" value="UniProtKB-UniRule"/>
</dbReference>
<keyword evidence="3 8" id="KW-0235">DNA replication</keyword>
<evidence type="ECO:0000256" key="3">
    <source>
        <dbReference type="ARBA" id="ARBA00022705"/>
    </source>
</evidence>
<dbReference type="InterPro" id="IPR018312">
    <property type="entry name" value="Chromosome_initiator_DnaA_CS"/>
</dbReference>
<evidence type="ECO:0000259" key="12">
    <source>
        <dbReference type="SMART" id="SM00382"/>
    </source>
</evidence>
<evidence type="ECO:0000256" key="9">
    <source>
        <dbReference type="NCBIfam" id="TIGR00362"/>
    </source>
</evidence>
<feature type="binding site" evidence="8">
    <location>
        <position position="155"/>
    </location>
    <ligand>
        <name>ATP</name>
        <dbReference type="ChEBI" id="CHEBI:30616"/>
    </ligand>
</feature>
<dbReference type="Gene3D" id="1.10.1750.10">
    <property type="match status" value="1"/>
</dbReference>
<dbReference type="GO" id="GO:0006275">
    <property type="term" value="P:regulation of DNA replication"/>
    <property type="evidence" value="ECO:0007669"/>
    <property type="project" value="UniProtKB-UniRule"/>
</dbReference>
<evidence type="ECO:0000256" key="6">
    <source>
        <dbReference type="ARBA" id="ARBA00023121"/>
    </source>
</evidence>
<evidence type="ECO:0000256" key="10">
    <source>
        <dbReference type="RuleBase" id="RU000577"/>
    </source>
</evidence>
<name>A0A926DCJ1_9FIRM</name>
<comment type="similarity">
    <text evidence="1 8 11">Belongs to the DnaA family.</text>
</comment>
<evidence type="ECO:0000256" key="4">
    <source>
        <dbReference type="ARBA" id="ARBA00022741"/>
    </source>
</evidence>
<keyword evidence="5 8" id="KW-0067">ATP-binding</keyword>
<proteinExistence type="inferred from homology"/>
<evidence type="ECO:0000313" key="14">
    <source>
        <dbReference type="EMBL" id="MBC8536470.1"/>
    </source>
</evidence>
<accession>A0A926DCJ1</accession>
<comment type="caution">
    <text evidence="14">The sequence shown here is derived from an EMBL/GenBank/DDBJ whole genome shotgun (WGS) entry which is preliminary data.</text>
</comment>